<comment type="caution">
    <text evidence="1">The sequence shown here is derived from an EMBL/GenBank/DDBJ whole genome shotgun (WGS) entry which is preliminary data.</text>
</comment>
<gene>
    <name evidence="1" type="ORF">IZO911_LOCUS330</name>
</gene>
<reference evidence="1" key="1">
    <citation type="submission" date="2021-02" db="EMBL/GenBank/DDBJ databases">
        <authorList>
            <person name="Nowell W R."/>
        </authorList>
    </citation>
    <scope>NUCLEOTIDE SEQUENCE</scope>
</reference>
<name>A0A813M824_9BILA</name>
<accession>A0A813M824</accession>
<dbReference type="Proteomes" id="UP000663860">
    <property type="component" value="Unassembled WGS sequence"/>
</dbReference>
<dbReference type="EMBL" id="CAJNOE010000002">
    <property type="protein sequence ID" value="CAF0713166.1"/>
    <property type="molecule type" value="Genomic_DNA"/>
</dbReference>
<dbReference type="AlphaFoldDB" id="A0A813M824"/>
<sequence length="188" mass="20575">MHHPFLDMAIVGAVGLGAYELWHHHHYGDFGFGNPYNHAGFGGYSNPYGYTPPVKSPEPTVSTLPLVDIPEIIPVTPASISIPAPLPSPAPVLTPSLLPTVPSISTPLTVVEESQATTINTVDGSDDPFLIQIRNFSEKNKLKPVTKPNTVDKVPSATSNMMDYIKKKLDDRRKFLRKQEDDSKDSDD</sequence>
<proteinExistence type="predicted"/>
<organism evidence="1 2">
    <name type="scientific">Adineta steineri</name>
    <dbReference type="NCBI Taxonomy" id="433720"/>
    <lineage>
        <taxon>Eukaryota</taxon>
        <taxon>Metazoa</taxon>
        <taxon>Spiralia</taxon>
        <taxon>Gnathifera</taxon>
        <taxon>Rotifera</taxon>
        <taxon>Eurotatoria</taxon>
        <taxon>Bdelloidea</taxon>
        <taxon>Adinetida</taxon>
        <taxon>Adinetidae</taxon>
        <taxon>Adineta</taxon>
    </lineage>
</organism>
<evidence type="ECO:0000313" key="1">
    <source>
        <dbReference type="EMBL" id="CAF0713166.1"/>
    </source>
</evidence>
<protein>
    <submittedName>
        <fullName evidence="1">Uncharacterized protein</fullName>
    </submittedName>
</protein>
<evidence type="ECO:0000313" key="2">
    <source>
        <dbReference type="Proteomes" id="UP000663860"/>
    </source>
</evidence>